<accession>A0A2P2QWQ3</accession>
<keyword evidence="1" id="KW-0812">Transmembrane</keyword>
<proteinExistence type="predicted"/>
<dbReference type="EMBL" id="GGEC01090840">
    <property type="protein sequence ID" value="MBX71324.1"/>
    <property type="molecule type" value="Transcribed_RNA"/>
</dbReference>
<protein>
    <submittedName>
        <fullName evidence="2">Uncharacterized protein</fullName>
    </submittedName>
</protein>
<dbReference type="AlphaFoldDB" id="A0A2P2QWQ3"/>
<feature type="transmembrane region" description="Helical" evidence="1">
    <location>
        <begin position="6"/>
        <end position="27"/>
    </location>
</feature>
<keyword evidence="1" id="KW-1133">Transmembrane helix</keyword>
<name>A0A2P2QWQ3_RHIMU</name>
<reference evidence="2" key="1">
    <citation type="submission" date="2018-02" db="EMBL/GenBank/DDBJ databases">
        <title>Rhizophora mucronata_Transcriptome.</title>
        <authorList>
            <person name="Meera S.P."/>
            <person name="Sreeshan A."/>
            <person name="Augustine A."/>
        </authorList>
    </citation>
    <scope>NUCLEOTIDE SEQUENCE</scope>
    <source>
        <tissue evidence="2">Leaf</tissue>
    </source>
</reference>
<keyword evidence="1" id="KW-0472">Membrane</keyword>
<organism evidence="2">
    <name type="scientific">Rhizophora mucronata</name>
    <name type="common">Asiatic mangrove</name>
    <dbReference type="NCBI Taxonomy" id="61149"/>
    <lineage>
        <taxon>Eukaryota</taxon>
        <taxon>Viridiplantae</taxon>
        <taxon>Streptophyta</taxon>
        <taxon>Embryophyta</taxon>
        <taxon>Tracheophyta</taxon>
        <taxon>Spermatophyta</taxon>
        <taxon>Magnoliopsida</taxon>
        <taxon>eudicotyledons</taxon>
        <taxon>Gunneridae</taxon>
        <taxon>Pentapetalae</taxon>
        <taxon>rosids</taxon>
        <taxon>fabids</taxon>
        <taxon>Malpighiales</taxon>
        <taxon>Rhizophoraceae</taxon>
        <taxon>Rhizophora</taxon>
    </lineage>
</organism>
<evidence type="ECO:0000313" key="2">
    <source>
        <dbReference type="EMBL" id="MBX71324.1"/>
    </source>
</evidence>
<sequence length="39" mass="4401">MFIWAIGAHTSLVLLLMFSFSLVNYSVTQLIGTKWLVSI</sequence>
<evidence type="ECO:0000256" key="1">
    <source>
        <dbReference type="SAM" id="Phobius"/>
    </source>
</evidence>